<gene>
    <name evidence="1" type="ORF">LCGC14_2126200</name>
</gene>
<name>A0A0F9GFX3_9ZZZZ</name>
<comment type="caution">
    <text evidence="1">The sequence shown here is derived from an EMBL/GenBank/DDBJ whole genome shotgun (WGS) entry which is preliminary data.</text>
</comment>
<proteinExistence type="predicted"/>
<feature type="non-terminal residue" evidence="1">
    <location>
        <position position="1"/>
    </location>
</feature>
<organism evidence="1">
    <name type="scientific">marine sediment metagenome</name>
    <dbReference type="NCBI Taxonomy" id="412755"/>
    <lineage>
        <taxon>unclassified sequences</taxon>
        <taxon>metagenomes</taxon>
        <taxon>ecological metagenomes</taxon>
    </lineage>
</organism>
<evidence type="ECO:0000313" key="1">
    <source>
        <dbReference type="EMBL" id="KKL68320.1"/>
    </source>
</evidence>
<reference evidence="1" key="1">
    <citation type="journal article" date="2015" name="Nature">
        <title>Complex archaea that bridge the gap between prokaryotes and eukaryotes.</title>
        <authorList>
            <person name="Spang A."/>
            <person name="Saw J.H."/>
            <person name="Jorgensen S.L."/>
            <person name="Zaremba-Niedzwiedzka K."/>
            <person name="Martijn J."/>
            <person name="Lind A.E."/>
            <person name="van Eijk R."/>
            <person name="Schleper C."/>
            <person name="Guy L."/>
            <person name="Ettema T.J."/>
        </authorList>
    </citation>
    <scope>NUCLEOTIDE SEQUENCE</scope>
</reference>
<dbReference type="EMBL" id="LAZR01026569">
    <property type="protein sequence ID" value="KKL68320.1"/>
    <property type="molecule type" value="Genomic_DNA"/>
</dbReference>
<sequence length="162" mass="17877">VLQSVVEWCVSLKARPVSPTHLAVGGMPHLYNGDTMDRQRNNHELVALAAAARTASVNSADLVNYNHRGLIITIRIVAATSTPVVTMFIDGKMGGVYEQLWTANDIYAATGIHSYILYTGNVEAKYDLIKEQNTPIPRIFRVRMVHGDTDSLNYSVSCNMLL</sequence>
<dbReference type="AlphaFoldDB" id="A0A0F9GFX3"/>
<protein>
    <submittedName>
        <fullName evidence="1">Uncharacterized protein</fullName>
    </submittedName>
</protein>
<accession>A0A0F9GFX3</accession>